<accession>A0A6H2HBK0</accession>
<dbReference type="SUPFAM" id="SSF52540">
    <property type="entry name" value="P-loop containing nucleoside triphosphate hydrolases"/>
    <property type="match status" value="1"/>
</dbReference>
<reference evidence="10 11" key="1">
    <citation type="submission" date="2020-04" db="EMBL/GenBank/DDBJ databases">
        <title>Complete genome of a Psychrophilic, Marine, Gas Vacuolate Bacterium Polaromonas vacuolata KCTC 22033T.</title>
        <authorList>
            <person name="Hwang K."/>
            <person name="Kim K.M."/>
        </authorList>
    </citation>
    <scope>NUCLEOTIDE SEQUENCE [LARGE SCALE GENOMIC DNA]</scope>
    <source>
        <strain evidence="10 11">KCTC 22033</strain>
    </source>
</reference>
<keyword evidence="5 7" id="KW-0315">Glutamine amidotransferase</keyword>
<dbReference type="Gene3D" id="3.40.50.880">
    <property type="match status" value="1"/>
</dbReference>
<dbReference type="CDD" id="cd05389">
    <property type="entry name" value="CobQ_N"/>
    <property type="match status" value="1"/>
</dbReference>
<evidence type="ECO:0000256" key="2">
    <source>
        <dbReference type="ARBA" id="ARBA00006205"/>
    </source>
</evidence>
<dbReference type="InterPro" id="IPR011698">
    <property type="entry name" value="GATase_3"/>
</dbReference>
<dbReference type="NCBIfam" id="TIGR00313">
    <property type="entry name" value="cobQ"/>
    <property type="match status" value="1"/>
</dbReference>
<feature type="active site" evidence="7">
    <location>
        <position position="465"/>
    </location>
</feature>
<evidence type="ECO:0000256" key="3">
    <source>
        <dbReference type="ARBA" id="ARBA00019833"/>
    </source>
</evidence>
<dbReference type="GO" id="GO:0015420">
    <property type="term" value="F:ABC-type vitamin B12 transporter activity"/>
    <property type="evidence" value="ECO:0007669"/>
    <property type="project" value="UniProtKB-UniRule"/>
</dbReference>
<dbReference type="CDD" id="cd01750">
    <property type="entry name" value="GATase1_CobQ"/>
    <property type="match status" value="1"/>
</dbReference>
<dbReference type="EMBL" id="CP051461">
    <property type="protein sequence ID" value="QJC57245.1"/>
    <property type="molecule type" value="Genomic_DNA"/>
</dbReference>
<dbReference type="GO" id="GO:0003824">
    <property type="term" value="F:catalytic activity"/>
    <property type="evidence" value="ECO:0007669"/>
    <property type="project" value="InterPro"/>
</dbReference>
<dbReference type="InterPro" id="IPR047045">
    <property type="entry name" value="CobQ_N"/>
</dbReference>
<keyword evidence="4 7" id="KW-0169">Cobalamin biosynthesis</keyword>
<dbReference type="HAMAP" id="MF_00028">
    <property type="entry name" value="CobQ"/>
    <property type="match status" value="1"/>
</dbReference>
<keyword evidence="11" id="KW-1185">Reference proteome</keyword>
<evidence type="ECO:0000256" key="4">
    <source>
        <dbReference type="ARBA" id="ARBA00022573"/>
    </source>
</evidence>
<feature type="domain" description="CobB/CobQ-like glutamine amidotransferase" evidence="9">
    <location>
        <begin position="267"/>
        <end position="471"/>
    </location>
</feature>
<dbReference type="Gene3D" id="3.40.50.300">
    <property type="entry name" value="P-loop containing nucleotide triphosphate hydrolases"/>
    <property type="match status" value="1"/>
</dbReference>
<dbReference type="PANTHER" id="PTHR21343">
    <property type="entry name" value="DETHIOBIOTIN SYNTHETASE"/>
    <property type="match status" value="1"/>
</dbReference>
<dbReference type="Pfam" id="PF07685">
    <property type="entry name" value="GATase_3"/>
    <property type="match status" value="1"/>
</dbReference>
<feature type="active site" description="Nucleophile" evidence="7">
    <location>
        <position position="348"/>
    </location>
</feature>
<dbReference type="PROSITE" id="PS51274">
    <property type="entry name" value="GATASE_COBBQ"/>
    <property type="match status" value="1"/>
</dbReference>
<dbReference type="Proteomes" id="UP000502041">
    <property type="component" value="Chromosome"/>
</dbReference>
<dbReference type="InterPro" id="IPR029062">
    <property type="entry name" value="Class_I_gatase-like"/>
</dbReference>
<protein>
    <recommendedName>
        <fullName evidence="3 7">Cobyric acid synthase</fullName>
    </recommendedName>
</protein>
<dbReference type="NCBIfam" id="NF001989">
    <property type="entry name" value="PRK00784.1"/>
    <property type="match status" value="1"/>
</dbReference>
<organism evidence="10 11">
    <name type="scientific">Polaromonas vacuolata</name>
    <dbReference type="NCBI Taxonomy" id="37448"/>
    <lineage>
        <taxon>Bacteria</taxon>
        <taxon>Pseudomonadati</taxon>
        <taxon>Pseudomonadota</taxon>
        <taxon>Betaproteobacteria</taxon>
        <taxon>Burkholderiales</taxon>
        <taxon>Comamonadaceae</taxon>
        <taxon>Polaromonas</taxon>
    </lineage>
</organism>
<evidence type="ECO:0000259" key="9">
    <source>
        <dbReference type="Pfam" id="PF07685"/>
    </source>
</evidence>
<dbReference type="SUPFAM" id="SSF52317">
    <property type="entry name" value="Class I glutamine amidotransferase-like"/>
    <property type="match status" value="1"/>
</dbReference>
<dbReference type="PANTHER" id="PTHR21343:SF1">
    <property type="entry name" value="COBYRIC ACID SYNTHASE"/>
    <property type="match status" value="1"/>
</dbReference>
<comment type="pathway">
    <text evidence="1 7">Cofactor biosynthesis; adenosylcobalamin biosynthesis.</text>
</comment>
<evidence type="ECO:0000256" key="7">
    <source>
        <dbReference type="HAMAP-Rule" id="MF_00028"/>
    </source>
</evidence>
<evidence type="ECO:0000256" key="1">
    <source>
        <dbReference type="ARBA" id="ARBA00004953"/>
    </source>
</evidence>
<dbReference type="UniPathway" id="UPA00148"/>
<dbReference type="KEGG" id="pvac:HC248_02566"/>
<evidence type="ECO:0000259" key="8">
    <source>
        <dbReference type="Pfam" id="PF01656"/>
    </source>
</evidence>
<evidence type="ECO:0000256" key="6">
    <source>
        <dbReference type="ARBA" id="ARBA00025166"/>
    </source>
</evidence>
<evidence type="ECO:0000313" key="11">
    <source>
        <dbReference type="Proteomes" id="UP000502041"/>
    </source>
</evidence>
<proteinExistence type="inferred from homology"/>
<evidence type="ECO:0000256" key="5">
    <source>
        <dbReference type="ARBA" id="ARBA00022962"/>
    </source>
</evidence>
<dbReference type="InterPro" id="IPR027417">
    <property type="entry name" value="P-loop_NTPase"/>
</dbReference>
<dbReference type="InterPro" id="IPR033949">
    <property type="entry name" value="CobQ_GATase1"/>
</dbReference>
<dbReference type="GO" id="GO:0009236">
    <property type="term" value="P:cobalamin biosynthetic process"/>
    <property type="evidence" value="ECO:0007669"/>
    <property type="project" value="UniProtKB-UniRule"/>
</dbReference>
<dbReference type="AlphaFoldDB" id="A0A6H2HBK0"/>
<name>A0A6H2HBK0_9BURK</name>
<gene>
    <name evidence="7 10" type="primary">cobQ</name>
    <name evidence="10" type="ORF">HC248_02566</name>
</gene>
<evidence type="ECO:0000313" key="10">
    <source>
        <dbReference type="EMBL" id="QJC57245.1"/>
    </source>
</evidence>
<dbReference type="InterPro" id="IPR002586">
    <property type="entry name" value="CobQ/CobB/MinD/ParA_Nub-bd_dom"/>
</dbReference>
<comment type="similarity">
    <text evidence="2 7">Belongs to the CobB/CobQ family. CobQ subfamily.</text>
</comment>
<sequence length="516" mass="54837">MTARCVMVLGTTSGAGKSWVTTALCRYYARQGLKVAPFKAQNMSNNARVVASKNAGDVGGGEIGSAQYFQALAARAVPDVRMNPLLLKPERDTHSQVVLMGQVSEALTAMPWRGRSAHVWPPIAQALDDLRAENDVVVIEGAGSPAEINLSNSDIVNMRVAMHCKAQCLLVTDIDRGGAFAHLYGTWALLPEAERGLIKGYVLNKFRGDAALLAPAPQMLLDLTGVPIVATLPMWWQHGLPEEDGVFDMSSTLGGGDASTLAKPRVVCVIAYPRMSNLDEFQPLKNVPGLHLKWVRSPAELASLKPNDWIILPGSKNTSGDLAWLRSQGLDRAVADHAALGGAVLGICGGLQMLGEALIDTHGIDGNAPGLGLLPLVTVFAQDKTVQYTQTRFLTNTEAIADAVDADVSAWAALAGTPVSGYEIHHGLTTQHSAFAKAGNFTRAVLPNDLGWVNAQGNVLGLYLHGMFEDPAVLQALFGANVPTLDFVFDGLADYIEKHFESGVLDALIASPSAPI</sequence>
<comment type="function">
    <text evidence="6 7">Catalyzes amidations at positions B, D, E, and G on adenosylcobyrinic A,C-diamide. NH(2) groups are provided by glutamine, and one molecule of ATP is hydrogenolyzed for each amidation.</text>
</comment>
<dbReference type="InterPro" id="IPR004459">
    <property type="entry name" value="CobQ_synth"/>
</dbReference>
<dbReference type="Pfam" id="PF01656">
    <property type="entry name" value="CbiA"/>
    <property type="match status" value="1"/>
</dbReference>
<feature type="domain" description="CobQ/CobB/MinD/ParA nucleotide binding" evidence="8">
    <location>
        <begin position="6"/>
        <end position="233"/>
    </location>
</feature>
<dbReference type="RefSeq" id="WP_168922791.1">
    <property type="nucleotide sequence ID" value="NZ_CP051461.1"/>
</dbReference>